<proteinExistence type="predicted"/>
<protein>
    <submittedName>
        <fullName evidence="1">Uncharacterized protein</fullName>
    </submittedName>
</protein>
<dbReference type="Proteomes" id="UP000005038">
    <property type="component" value="Unassembled WGS sequence"/>
</dbReference>
<sequence length="90" mass="9957">MHNFPRPTQERLYAQRSPVDETCPECGSSTAVAEYRVLGEGGWWDVTKCQDCLYTVTKTRTPRLGSFTPVVPARTAAGVGQRGSEHDVRS</sequence>
<dbReference type="OrthoDB" id="9011083at2"/>
<gene>
    <name evidence="1" type="ORF">GOOTI_136_00050</name>
</gene>
<dbReference type="AlphaFoldDB" id="H5TNK9"/>
<reference evidence="1" key="1">
    <citation type="submission" date="2012-02" db="EMBL/GenBank/DDBJ databases">
        <title>Whole genome shotgun sequence of Gordonia otitidis NBRC 100426.</title>
        <authorList>
            <person name="Yoshida I."/>
            <person name="Hosoyama A."/>
            <person name="Tsuchikane K."/>
            <person name="Katsumata H."/>
            <person name="Yamazaki S."/>
            <person name="Fujita N."/>
        </authorList>
    </citation>
    <scope>NUCLEOTIDE SEQUENCE [LARGE SCALE GENOMIC DNA]</scope>
    <source>
        <strain evidence="1">NBRC 100426</strain>
    </source>
</reference>
<name>H5TNK9_GORO1</name>
<dbReference type="STRING" id="1108044.GOOTI_136_00050"/>
<dbReference type="EMBL" id="BAFB01000136">
    <property type="protein sequence ID" value="GAB35067.1"/>
    <property type="molecule type" value="Genomic_DNA"/>
</dbReference>
<keyword evidence="2" id="KW-1185">Reference proteome</keyword>
<organism evidence="1 2">
    <name type="scientific">Gordonia otitidis (strain DSM 44809 / CCUG 52243 / JCM 12355 / NBRC 100426 / IFM 10032)</name>
    <dbReference type="NCBI Taxonomy" id="1108044"/>
    <lineage>
        <taxon>Bacteria</taxon>
        <taxon>Bacillati</taxon>
        <taxon>Actinomycetota</taxon>
        <taxon>Actinomycetes</taxon>
        <taxon>Mycobacteriales</taxon>
        <taxon>Gordoniaceae</taxon>
        <taxon>Gordonia</taxon>
    </lineage>
</organism>
<dbReference type="RefSeq" id="WP_007239292.1">
    <property type="nucleotide sequence ID" value="NZ_BAFB01000136.1"/>
</dbReference>
<evidence type="ECO:0000313" key="1">
    <source>
        <dbReference type="EMBL" id="GAB35067.1"/>
    </source>
</evidence>
<comment type="caution">
    <text evidence="1">The sequence shown here is derived from an EMBL/GenBank/DDBJ whole genome shotgun (WGS) entry which is preliminary data.</text>
</comment>
<accession>H5TNK9</accession>
<evidence type="ECO:0000313" key="2">
    <source>
        <dbReference type="Proteomes" id="UP000005038"/>
    </source>
</evidence>